<evidence type="ECO:0000256" key="9">
    <source>
        <dbReference type="RuleBase" id="RU000383"/>
    </source>
</evidence>
<keyword evidence="4" id="KW-0805">Transcription regulation</keyword>
<comment type="similarity">
    <text evidence="2">Belongs to the cyclin family. Cyclin C subfamily.</text>
</comment>
<proteinExistence type="inferred from homology"/>
<dbReference type="CDD" id="cd20513">
    <property type="entry name" value="CYCLIN_CCNC_rpt1"/>
    <property type="match status" value="1"/>
</dbReference>
<dbReference type="AlphaFoldDB" id="A0A1X0RER3"/>
<keyword evidence="5 9" id="KW-0195">Cyclin</keyword>
<accession>A0A1X0RER3</accession>
<dbReference type="EMBL" id="KV921865">
    <property type="protein sequence ID" value="ORE10497.1"/>
    <property type="molecule type" value="Genomic_DNA"/>
</dbReference>
<evidence type="ECO:0000256" key="6">
    <source>
        <dbReference type="ARBA" id="ARBA00023159"/>
    </source>
</evidence>
<feature type="domain" description="Cyclin-like" evidence="10">
    <location>
        <begin position="151"/>
        <end position="238"/>
    </location>
</feature>
<keyword evidence="3" id="KW-0678">Repressor</keyword>
<organism evidence="11">
    <name type="scientific">Rhizopus microsporus var. microsporus</name>
    <dbReference type="NCBI Taxonomy" id="86635"/>
    <lineage>
        <taxon>Eukaryota</taxon>
        <taxon>Fungi</taxon>
        <taxon>Fungi incertae sedis</taxon>
        <taxon>Mucoromycota</taxon>
        <taxon>Mucoromycotina</taxon>
        <taxon>Mucoromycetes</taxon>
        <taxon>Mucorales</taxon>
        <taxon>Mucorineae</taxon>
        <taxon>Rhizopodaceae</taxon>
        <taxon>Rhizopus</taxon>
    </lineage>
</organism>
<evidence type="ECO:0000256" key="8">
    <source>
        <dbReference type="ARBA" id="ARBA00023242"/>
    </source>
</evidence>
<dbReference type="OrthoDB" id="10266018at2759"/>
<dbReference type="InterPro" id="IPR043198">
    <property type="entry name" value="Cyclin/Ssn8"/>
</dbReference>
<dbReference type="PIRSF" id="PIRSF028758">
    <property type="entry name" value="Cyclin, C/H/G types"/>
    <property type="match status" value="1"/>
</dbReference>
<dbReference type="InterPro" id="IPR036915">
    <property type="entry name" value="Cyclin-like_sf"/>
</dbReference>
<gene>
    <name evidence="11" type="ORF">BCV72DRAFT_221562</name>
</gene>
<dbReference type="InterPro" id="IPR013763">
    <property type="entry name" value="Cyclin-like_dom"/>
</dbReference>
<dbReference type="Proteomes" id="UP000242414">
    <property type="component" value="Unassembled WGS sequence"/>
</dbReference>
<evidence type="ECO:0000256" key="5">
    <source>
        <dbReference type="ARBA" id="ARBA00023127"/>
    </source>
</evidence>
<evidence type="ECO:0000256" key="2">
    <source>
        <dbReference type="ARBA" id="ARBA00008638"/>
    </source>
</evidence>
<feature type="domain" description="Cyclin-like" evidence="10">
    <location>
        <begin position="46"/>
        <end position="138"/>
    </location>
</feature>
<dbReference type="GO" id="GO:0005634">
    <property type="term" value="C:nucleus"/>
    <property type="evidence" value="ECO:0007669"/>
    <property type="project" value="UniProtKB-SubCell"/>
</dbReference>
<name>A0A1X0RER3_RHIZD</name>
<evidence type="ECO:0000256" key="4">
    <source>
        <dbReference type="ARBA" id="ARBA00023015"/>
    </source>
</evidence>
<evidence type="ECO:0000256" key="1">
    <source>
        <dbReference type="ARBA" id="ARBA00004123"/>
    </source>
</evidence>
<evidence type="ECO:0000256" key="3">
    <source>
        <dbReference type="ARBA" id="ARBA00022491"/>
    </source>
</evidence>
<dbReference type="PANTHER" id="PTHR10026">
    <property type="entry name" value="CYCLIN"/>
    <property type="match status" value="1"/>
</dbReference>
<evidence type="ECO:0000259" key="10">
    <source>
        <dbReference type="SMART" id="SM00385"/>
    </source>
</evidence>
<reference evidence="11" key="1">
    <citation type="journal article" date="2016" name="Proc. Natl. Acad. Sci. U.S.A.">
        <title>Lipid metabolic changes in an early divergent fungus govern the establishment of a mutualistic symbiosis with endobacteria.</title>
        <authorList>
            <person name="Lastovetsky O.A."/>
            <person name="Gaspar M.L."/>
            <person name="Mondo S.J."/>
            <person name="LaButti K.M."/>
            <person name="Sandor L."/>
            <person name="Grigoriev I.V."/>
            <person name="Henry S.A."/>
            <person name="Pawlowska T.E."/>
        </authorList>
    </citation>
    <scope>NUCLEOTIDE SEQUENCE [LARGE SCALE GENOMIC DNA]</scope>
    <source>
        <strain evidence="11">ATCC 52814</strain>
    </source>
</reference>
<dbReference type="VEuPathDB" id="FungiDB:BCV72DRAFT_221562"/>
<dbReference type="CDD" id="cd20514">
    <property type="entry name" value="CYCLIN_CCNC_rpt2"/>
    <property type="match status" value="1"/>
</dbReference>
<dbReference type="Pfam" id="PF00134">
    <property type="entry name" value="Cyclin_N"/>
    <property type="match status" value="1"/>
</dbReference>
<dbReference type="GO" id="GO:0006357">
    <property type="term" value="P:regulation of transcription by RNA polymerase II"/>
    <property type="evidence" value="ECO:0007669"/>
    <property type="project" value="InterPro"/>
</dbReference>
<dbReference type="InterPro" id="IPR006671">
    <property type="entry name" value="Cyclin_N"/>
</dbReference>
<evidence type="ECO:0000256" key="7">
    <source>
        <dbReference type="ARBA" id="ARBA00023163"/>
    </source>
</evidence>
<keyword evidence="6" id="KW-0010">Activator</keyword>
<evidence type="ECO:0000313" key="11">
    <source>
        <dbReference type="EMBL" id="ORE10497.1"/>
    </source>
</evidence>
<comment type="subcellular location">
    <subcellularLocation>
        <location evidence="1">Nucleus</location>
    </subcellularLocation>
</comment>
<keyword evidence="7" id="KW-0804">Transcription</keyword>
<dbReference type="SMART" id="SM00385">
    <property type="entry name" value="CYCLIN"/>
    <property type="match status" value="2"/>
</dbReference>
<dbReference type="GO" id="GO:0016538">
    <property type="term" value="F:cyclin-dependent protein serine/threonine kinase regulator activity"/>
    <property type="evidence" value="ECO:0007669"/>
    <property type="project" value="InterPro"/>
</dbReference>
<keyword evidence="8" id="KW-0539">Nucleus</keyword>
<dbReference type="Gene3D" id="1.10.472.10">
    <property type="entry name" value="Cyclin-like"/>
    <property type="match status" value="2"/>
</dbReference>
<dbReference type="FunFam" id="1.10.472.10:FF:000076">
    <property type="entry name" value="RNA polymerase II holoenzyme cyclin-like subunit"/>
    <property type="match status" value="1"/>
</dbReference>
<protein>
    <submittedName>
        <fullName evidence="11">C/H/G cyclin</fullName>
    </submittedName>
</protein>
<dbReference type="SUPFAM" id="SSF47954">
    <property type="entry name" value="Cyclin-like"/>
    <property type="match status" value="2"/>
</dbReference>
<sequence>MAANYWASTQQNHWIQDRWALATSREEDLKYLSEADYVKLRIWFCHLIQKLAKRLQLRQQVIATANVYFKRFYINNSLRSTDPLLVLVTCVYLATKIEECPVHIKMVTQEARHAFQAEFNGFPYDSSKVAEFEFYLLEELEFYLIVWHPYRSLTQICHELGMKESGMQYAWFIVNDSYKTDVCLLYPPHLIALSAIYITIVLNQHHHTDMTERDMKQWFADLNVDINAIIEITQEIFSVYDIWSDWKEDKALLLYKEFRNKPSITG</sequence>